<evidence type="ECO:0000256" key="4">
    <source>
        <dbReference type="ARBA" id="ARBA00022692"/>
    </source>
</evidence>
<feature type="transmembrane region" description="Helical" evidence="7">
    <location>
        <begin position="294"/>
        <end position="317"/>
    </location>
</feature>
<evidence type="ECO:0000256" key="2">
    <source>
        <dbReference type="ARBA" id="ARBA00008335"/>
    </source>
</evidence>
<keyword evidence="6 7" id="KW-0472">Membrane</keyword>
<gene>
    <name evidence="9" type="ORF">E3Q17_01754</name>
    <name evidence="8" type="ORF">E3Q22_02754</name>
</gene>
<reference evidence="10 11" key="1">
    <citation type="submission" date="2019-03" db="EMBL/GenBank/DDBJ databases">
        <title>Sequencing 25 genomes of Wallemia mellicola.</title>
        <authorList>
            <person name="Gostincar C."/>
        </authorList>
    </citation>
    <scope>NUCLEOTIDE SEQUENCE [LARGE SCALE GENOMIC DNA]</scope>
    <source>
        <strain evidence="9 10">EXF-1262</strain>
        <strain evidence="8 11">EXF-6152</strain>
    </source>
</reference>
<keyword evidence="3" id="KW-0813">Transport</keyword>
<feature type="transmembrane region" description="Helical" evidence="7">
    <location>
        <begin position="192"/>
        <end position="212"/>
    </location>
</feature>
<feature type="transmembrane region" description="Helical" evidence="7">
    <location>
        <begin position="338"/>
        <end position="360"/>
    </location>
</feature>
<name>A0A4T0M5S4_9BASI</name>
<evidence type="ECO:0000256" key="6">
    <source>
        <dbReference type="ARBA" id="ARBA00023136"/>
    </source>
</evidence>
<keyword evidence="5 7" id="KW-1133">Transmembrane helix</keyword>
<dbReference type="InterPro" id="IPR011701">
    <property type="entry name" value="MFS"/>
</dbReference>
<dbReference type="Gene3D" id="1.20.1250.20">
    <property type="entry name" value="MFS general substrate transporter like domains"/>
    <property type="match status" value="1"/>
</dbReference>
<sequence length="437" mass="48543">MENTQHNLENRVSTVDPIPVTFNLDSRRSSFESSSQTHLETFEASLKEKYNSSERINLKEKDPELEQRPKDLYFFHDKAYRVKKKWILFAVTCLSFATIGLNDSSIGALMPQMEVYYNKSESIMSLSFLANSGGYLLMISTFIYAAGSLIGTFKPPFAALMVSLVMTGVGGGSMSSPFLVGGLRESERPWELYFWFPFALTCFLFVLQWFVYRSYKAPIEAAGIQISASRRLRIICTNPMCILAIILSFLTIGIQGSWSQWASKYLQDTKKLESGVPQLAQGTFWAGVTVSRIVLSYVIPVVGYNLSPLLLLAGYAATSAGMWKLPTENIAGAMCLNVLLGFATGPLMPLIISGLCSGLLGSSILPLVIGQGVDTFNTDIIPGVLIVVLLLIFCINVILHLFKYRDLANQNGNARSLYQFMRITYTFPQRSKDTAKL</sequence>
<feature type="transmembrane region" description="Helical" evidence="7">
    <location>
        <begin position="122"/>
        <end position="145"/>
    </location>
</feature>
<comment type="similarity">
    <text evidence="2">Belongs to the major facilitator superfamily.</text>
</comment>
<evidence type="ECO:0000313" key="10">
    <source>
        <dbReference type="Proteomes" id="UP000307169"/>
    </source>
</evidence>
<feature type="transmembrane region" description="Helical" evidence="7">
    <location>
        <begin position="157"/>
        <end position="180"/>
    </location>
</feature>
<keyword evidence="4 7" id="KW-0812">Transmembrane</keyword>
<evidence type="ECO:0000256" key="3">
    <source>
        <dbReference type="ARBA" id="ARBA00022448"/>
    </source>
</evidence>
<dbReference type="InterPro" id="IPR051788">
    <property type="entry name" value="MFS_Transporter"/>
</dbReference>
<organism evidence="8 11">
    <name type="scientific">Wallemia mellicola</name>
    <dbReference type="NCBI Taxonomy" id="1708541"/>
    <lineage>
        <taxon>Eukaryota</taxon>
        <taxon>Fungi</taxon>
        <taxon>Dikarya</taxon>
        <taxon>Basidiomycota</taxon>
        <taxon>Wallemiomycotina</taxon>
        <taxon>Wallemiomycetes</taxon>
        <taxon>Wallemiales</taxon>
        <taxon>Wallemiaceae</taxon>
        <taxon>Wallemia</taxon>
    </lineage>
</organism>
<dbReference type="GO" id="GO:0016020">
    <property type="term" value="C:membrane"/>
    <property type="evidence" value="ECO:0007669"/>
    <property type="project" value="TreeGrafter"/>
</dbReference>
<protein>
    <submittedName>
        <fullName evidence="8">MFS general substrate transporter</fullName>
    </submittedName>
</protein>
<dbReference type="Proteomes" id="UP000310685">
    <property type="component" value="Unassembled WGS sequence"/>
</dbReference>
<evidence type="ECO:0000313" key="9">
    <source>
        <dbReference type="EMBL" id="TIC01583.1"/>
    </source>
</evidence>
<dbReference type="InterPro" id="IPR036259">
    <property type="entry name" value="MFS_trans_sf"/>
</dbReference>
<dbReference type="EMBL" id="SPRC01000029">
    <property type="protein sequence ID" value="TIB78121.1"/>
    <property type="molecule type" value="Genomic_DNA"/>
</dbReference>
<evidence type="ECO:0000256" key="1">
    <source>
        <dbReference type="ARBA" id="ARBA00004127"/>
    </source>
</evidence>
<accession>A0A4T0M5S4</accession>
<dbReference type="GO" id="GO:0022857">
    <property type="term" value="F:transmembrane transporter activity"/>
    <property type="evidence" value="ECO:0007669"/>
    <property type="project" value="InterPro"/>
</dbReference>
<evidence type="ECO:0000313" key="11">
    <source>
        <dbReference type="Proteomes" id="UP000310685"/>
    </source>
</evidence>
<dbReference type="AlphaFoldDB" id="A0A4T0M5S4"/>
<evidence type="ECO:0000313" key="8">
    <source>
        <dbReference type="EMBL" id="TIB78121.1"/>
    </source>
</evidence>
<comment type="subcellular location">
    <subcellularLocation>
        <location evidence="1">Endomembrane system</location>
        <topology evidence="1">Multi-pass membrane protein</topology>
    </subcellularLocation>
</comment>
<dbReference type="PANTHER" id="PTHR23514">
    <property type="entry name" value="BYPASS OF STOP CODON PROTEIN 6"/>
    <property type="match status" value="1"/>
</dbReference>
<dbReference type="Proteomes" id="UP000307169">
    <property type="component" value="Unassembled WGS sequence"/>
</dbReference>
<feature type="transmembrane region" description="Helical" evidence="7">
    <location>
        <begin position="86"/>
        <end position="110"/>
    </location>
</feature>
<dbReference type="Pfam" id="PF07690">
    <property type="entry name" value="MFS_1"/>
    <property type="match status" value="1"/>
</dbReference>
<feature type="transmembrane region" description="Helical" evidence="7">
    <location>
        <begin position="380"/>
        <end position="402"/>
    </location>
</feature>
<dbReference type="EMBL" id="SPRH01000016">
    <property type="protein sequence ID" value="TIC01583.1"/>
    <property type="molecule type" value="Genomic_DNA"/>
</dbReference>
<feature type="transmembrane region" description="Helical" evidence="7">
    <location>
        <begin position="232"/>
        <end position="254"/>
    </location>
</feature>
<dbReference type="SUPFAM" id="SSF103473">
    <property type="entry name" value="MFS general substrate transporter"/>
    <property type="match status" value="1"/>
</dbReference>
<dbReference type="GO" id="GO:0012505">
    <property type="term" value="C:endomembrane system"/>
    <property type="evidence" value="ECO:0007669"/>
    <property type="project" value="UniProtKB-SubCell"/>
</dbReference>
<comment type="caution">
    <text evidence="8">The sequence shown here is derived from an EMBL/GenBank/DDBJ whole genome shotgun (WGS) entry which is preliminary data.</text>
</comment>
<proteinExistence type="inferred from homology"/>
<evidence type="ECO:0000256" key="5">
    <source>
        <dbReference type="ARBA" id="ARBA00022989"/>
    </source>
</evidence>
<dbReference type="PANTHER" id="PTHR23514:SF3">
    <property type="entry name" value="BYPASS OF STOP CODON PROTEIN 6"/>
    <property type="match status" value="1"/>
</dbReference>
<evidence type="ECO:0000256" key="7">
    <source>
        <dbReference type="SAM" id="Phobius"/>
    </source>
</evidence>